<sequence length="77" mass="8762">PPHHRSRPCGWGGDGMKDNKRDSFCLGFVYGERHGCEGILHGKMTPEEINANWILARLLFNELSELELVEQPKEEGQ</sequence>
<organism evidence="1">
    <name type="scientific">marine sediment metagenome</name>
    <dbReference type="NCBI Taxonomy" id="412755"/>
    <lineage>
        <taxon>unclassified sequences</taxon>
        <taxon>metagenomes</taxon>
        <taxon>ecological metagenomes</taxon>
    </lineage>
</organism>
<reference evidence="1" key="1">
    <citation type="journal article" date="2015" name="Nature">
        <title>Complex archaea that bridge the gap between prokaryotes and eukaryotes.</title>
        <authorList>
            <person name="Spang A."/>
            <person name="Saw J.H."/>
            <person name="Jorgensen S.L."/>
            <person name="Zaremba-Niedzwiedzka K."/>
            <person name="Martijn J."/>
            <person name="Lind A.E."/>
            <person name="van Eijk R."/>
            <person name="Schleper C."/>
            <person name="Guy L."/>
            <person name="Ettema T.J."/>
        </authorList>
    </citation>
    <scope>NUCLEOTIDE SEQUENCE</scope>
</reference>
<gene>
    <name evidence="1" type="ORF">LCGC14_2693970</name>
</gene>
<dbReference type="AlphaFoldDB" id="A0A0F8ZHP2"/>
<evidence type="ECO:0000313" key="1">
    <source>
        <dbReference type="EMBL" id="KKK93332.1"/>
    </source>
</evidence>
<name>A0A0F8ZHP2_9ZZZZ</name>
<proteinExistence type="predicted"/>
<feature type="non-terminal residue" evidence="1">
    <location>
        <position position="1"/>
    </location>
</feature>
<protein>
    <submittedName>
        <fullName evidence="1">Uncharacterized protein</fullName>
    </submittedName>
</protein>
<accession>A0A0F8ZHP2</accession>
<comment type="caution">
    <text evidence="1">The sequence shown here is derived from an EMBL/GenBank/DDBJ whole genome shotgun (WGS) entry which is preliminary data.</text>
</comment>
<dbReference type="EMBL" id="LAZR01047821">
    <property type="protein sequence ID" value="KKK93332.1"/>
    <property type="molecule type" value="Genomic_DNA"/>
</dbReference>